<feature type="region of interest" description="Disordered" evidence="1">
    <location>
        <begin position="1"/>
        <end position="90"/>
    </location>
</feature>
<feature type="compositionally biased region" description="Low complexity" evidence="1">
    <location>
        <begin position="33"/>
        <end position="47"/>
    </location>
</feature>
<dbReference type="Proteomes" id="UP001357485">
    <property type="component" value="Unassembled WGS sequence"/>
</dbReference>
<dbReference type="EMBL" id="JAVRRA010000499">
    <property type="protein sequence ID" value="KAK5286643.1"/>
    <property type="molecule type" value="Genomic_DNA"/>
</dbReference>
<name>A0ABR0M6N6_9PEZI</name>
<evidence type="ECO:0000313" key="3">
    <source>
        <dbReference type="Proteomes" id="UP001357485"/>
    </source>
</evidence>
<protein>
    <submittedName>
        <fullName evidence="2">Uncharacterized protein</fullName>
    </submittedName>
</protein>
<proteinExistence type="predicted"/>
<feature type="compositionally biased region" description="Polar residues" evidence="1">
    <location>
        <begin position="57"/>
        <end position="66"/>
    </location>
</feature>
<evidence type="ECO:0000256" key="1">
    <source>
        <dbReference type="SAM" id="MobiDB-lite"/>
    </source>
</evidence>
<reference evidence="2 3" key="1">
    <citation type="submission" date="2023-08" db="EMBL/GenBank/DDBJ databases">
        <title>Black Yeasts Isolated from many extreme environments.</title>
        <authorList>
            <person name="Coleine C."/>
            <person name="Stajich J.E."/>
            <person name="Selbmann L."/>
        </authorList>
    </citation>
    <scope>NUCLEOTIDE SEQUENCE [LARGE SCALE GENOMIC DNA]</scope>
    <source>
        <strain evidence="2 3">CCFEE 536</strain>
    </source>
</reference>
<feature type="compositionally biased region" description="Basic and acidic residues" evidence="1">
    <location>
        <begin position="80"/>
        <end position="90"/>
    </location>
</feature>
<feature type="non-terminal residue" evidence="2">
    <location>
        <position position="90"/>
    </location>
</feature>
<comment type="caution">
    <text evidence="2">The sequence shown here is derived from an EMBL/GenBank/DDBJ whole genome shotgun (WGS) entry which is preliminary data.</text>
</comment>
<gene>
    <name evidence="2" type="ORF">LTR16_004077</name>
</gene>
<evidence type="ECO:0000313" key="2">
    <source>
        <dbReference type="EMBL" id="KAK5286643.1"/>
    </source>
</evidence>
<organism evidence="2 3">
    <name type="scientific">Cryomyces antarcticus</name>
    <dbReference type="NCBI Taxonomy" id="329879"/>
    <lineage>
        <taxon>Eukaryota</taxon>
        <taxon>Fungi</taxon>
        <taxon>Dikarya</taxon>
        <taxon>Ascomycota</taxon>
        <taxon>Pezizomycotina</taxon>
        <taxon>Dothideomycetes</taxon>
        <taxon>Dothideomycetes incertae sedis</taxon>
        <taxon>Cryomyces</taxon>
    </lineage>
</organism>
<sequence length="90" mass="9647">MQDEGAELERKRSYGRGGAGNLCRPSEIRAAEEQATNETQAATGAAEDGAEKRRKSSVGSLLSSDTGSRRGSILNLFRRGSKDETKNETS</sequence>
<accession>A0ABR0M6N6</accession>
<keyword evidence="3" id="KW-1185">Reference proteome</keyword>